<dbReference type="Proteomes" id="UP000654075">
    <property type="component" value="Unassembled WGS sequence"/>
</dbReference>
<feature type="region of interest" description="Disordered" evidence="1">
    <location>
        <begin position="1"/>
        <end position="29"/>
    </location>
</feature>
<organism evidence="2 3">
    <name type="scientific">Polarella glacialis</name>
    <name type="common">Dinoflagellate</name>
    <dbReference type="NCBI Taxonomy" id="89957"/>
    <lineage>
        <taxon>Eukaryota</taxon>
        <taxon>Sar</taxon>
        <taxon>Alveolata</taxon>
        <taxon>Dinophyceae</taxon>
        <taxon>Suessiales</taxon>
        <taxon>Suessiaceae</taxon>
        <taxon>Polarella</taxon>
    </lineage>
</organism>
<evidence type="ECO:0000313" key="2">
    <source>
        <dbReference type="EMBL" id="CAE8581615.1"/>
    </source>
</evidence>
<gene>
    <name evidence="2" type="ORF">PGLA1383_LOCUS631</name>
</gene>
<comment type="caution">
    <text evidence="2">The sequence shown here is derived from an EMBL/GenBank/DDBJ whole genome shotgun (WGS) entry which is preliminary data.</text>
</comment>
<reference evidence="2" key="1">
    <citation type="submission" date="2021-02" db="EMBL/GenBank/DDBJ databases">
        <authorList>
            <person name="Dougan E. K."/>
            <person name="Rhodes N."/>
            <person name="Thang M."/>
            <person name="Chan C."/>
        </authorList>
    </citation>
    <scope>NUCLEOTIDE SEQUENCE</scope>
</reference>
<feature type="compositionally biased region" description="Low complexity" evidence="1">
    <location>
        <begin position="116"/>
        <end position="134"/>
    </location>
</feature>
<accession>A0A813D7Q8</accession>
<evidence type="ECO:0000256" key="1">
    <source>
        <dbReference type="SAM" id="MobiDB-lite"/>
    </source>
</evidence>
<feature type="region of interest" description="Disordered" evidence="1">
    <location>
        <begin position="78"/>
        <end position="142"/>
    </location>
</feature>
<protein>
    <submittedName>
        <fullName evidence="2">Uncharacterized protein</fullName>
    </submittedName>
</protein>
<keyword evidence="3" id="KW-1185">Reference proteome</keyword>
<name>A0A813D7Q8_POLGL</name>
<feature type="compositionally biased region" description="Low complexity" evidence="1">
    <location>
        <begin position="230"/>
        <end position="242"/>
    </location>
</feature>
<dbReference type="AlphaFoldDB" id="A0A813D7Q8"/>
<evidence type="ECO:0000313" key="3">
    <source>
        <dbReference type="Proteomes" id="UP000654075"/>
    </source>
</evidence>
<feature type="compositionally biased region" description="Low complexity" evidence="1">
    <location>
        <begin position="82"/>
        <end position="95"/>
    </location>
</feature>
<proteinExistence type="predicted"/>
<feature type="region of interest" description="Disordered" evidence="1">
    <location>
        <begin position="218"/>
        <end position="257"/>
    </location>
</feature>
<feature type="region of interest" description="Disordered" evidence="1">
    <location>
        <begin position="342"/>
        <end position="369"/>
    </location>
</feature>
<dbReference type="EMBL" id="CAJNNV010000144">
    <property type="protein sequence ID" value="CAE8581615.1"/>
    <property type="molecule type" value="Genomic_DNA"/>
</dbReference>
<sequence length="369" mass="39654">MSWRLRQTLRLEEASSERPGVSQEQLEAAEAAASSAMSFASRLGERLEEQRCRNLLAAARLHALRSIQEEEMLLVAAGTSQPSRGRPAQGRAPPRTFGAAGKSRKGQEHHLLPAGQQQRWQQQQRLQQQHQQQHSFGPRRGIRARHVLAITAPEKADRPALDIHPVRSAAGTWWLGDYEDELVPAMVSLADQGDAAESADEPIGLDADSSVSYRDAAGDANVTAGGDGSSSGASTRPSSLASATLDQRSRDVEGEEWLASPSKRLVARLSASPLAFELKQVRRATAVQKATTTADDMSEKLIKHIGTQPETSSLTSVMKLKSFLSKIGGISEAGGGKFDVRMSSQARQVPPPAAPLSSGYEGALEADEQ</sequence>